<dbReference type="HOGENOM" id="CLU_018958_0_0_6"/>
<feature type="compositionally biased region" description="Acidic residues" evidence="1">
    <location>
        <begin position="568"/>
        <end position="580"/>
    </location>
</feature>
<dbReference type="Pfam" id="PF00271">
    <property type="entry name" value="Helicase_C"/>
    <property type="match status" value="1"/>
</dbReference>
<dbReference type="InterPro" id="IPR027417">
    <property type="entry name" value="P-loop_NTPase"/>
</dbReference>
<dbReference type="eggNOG" id="COG4096">
    <property type="taxonomic scope" value="Bacteria"/>
</dbReference>
<dbReference type="InterPro" id="IPR014001">
    <property type="entry name" value="Helicase_ATP-bd"/>
</dbReference>
<dbReference type="EC" id="3.1.21.3" evidence="3"/>
<dbReference type="InterPro" id="IPR001650">
    <property type="entry name" value="Helicase_C-like"/>
</dbReference>
<dbReference type="PANTHER" id="PTHR47396">
    <property type="entry name" value="TYPE I RESTRICTION ENZYME ECOKI R PROTEIN"/>
    <property type="match status" value="1"/>
</dbReference>
<dbReference type="AlphaFoldDB" id="B3PJN2"/>
<accession>B3PJN2</accession>
<dbReference type="InterPro" id="IPR050742">
    <property type="entry name" value="Helicase_Restrict-Modif_Enz"/>
</dbReference>
<dbReference type="InterPro" id="IPR029464">
    <property type="entry name" value="HSDR_N"/>
</dbReference>
<dbReference type="PROSITE" id="PS51192">
    <property type="entry name" value="HELICASE_ATP_BIND_1"/>
    <property type="match status" value="1"/>
</dbReference>
<dbReference type="GO" id="GO:0005829">
    <property type="term" value="C:cytosol"/>
    <property type="evidence" value="ECO:0007669"/>
    <property type="project" value="TreeGrafter"/>
</dbReference>
<dbReference type="REBASE" id="18424">
    <property type="entry name" value="CjaUORF638P"/>
</dbReference>
<evidence type="ECO:0000313" key="4">
    <source>
        <dbReference type="Proteomes" id="UP000001036"/>
    </source>
</evidence>
<dbReference type="SUPFAM" id="SSF52540">
    <property type="entry name" value="P-loop containing nucleoside triphosphate hydrolases"/>
    <property type="match status" value="2"/>
</dbReference>
<reference evidence="3 4" key="1">
    <citation type="journal article" date="2008" name="J. Bacteriol.">
        <title>Insights into plant cell wall degradation from the genome sequence of the soil bacterium Cellvibrio japonicus.</title>
        <authorList>
            <person name="Deboy R.T."/>
            <person name="Mongodin E.F."/>
            <person name="Fouts D.E."/>
            <person name="Tailford L.E."/>
            <person name="Khouri H."/>
            <person name="Emerson J.B."/>
            <person name="Mohamoud Y."/>
            <person name="Watkins K."/>
            <person name="Henrissat B."/>
            <person name="Gilbert H.J."/>
            <person name="Nelson K.E."/>
        </authorList>
    </citation>
    <scope>NUCLEOTIDE SEQUENCE [LARGE SCALE GENOMIC DNA]</scope>
    <source>
        <strain evidence="3 4">Ueda107</strain>
    </source>
</reference>
<dbReference type="Gene3D" id="3.90.1570.30">
    <property type="match status" value="1"/>
</dbReference>
<evidence type="ECO:0000256" key="1">
    <source>
        <dbReference type="SAM" id="MobiDB-lite"/>
    </source>
</evidence>
<keyword evidence="3" id="KW-0378">Hydrolase</keyword>
<dbReference type="Pfam" id="PF04851">
    <property type="entry name" value="ResIII"/>
    <property type="match status" value="1"/>
</dbReference>
<dbReference type="Gene3D" id="3.40.50.300">
    <property type="entry name" value="P-loop containing nucleotide triphosphate hydrolases"/>
    <property type="match status" value="2"/>
</dbReference>
<dbReference type="GO" id="GO:0005524">
    <property type="term" value="F:ATP binding"/>
    <property type="evidence" value="ECO:0007669"/>
    <property type="project" value="InterPro"/>
</dbReference>
<gene>
    <name evidence="3" type="ordered locus">CJA_0639</name>
</gene>
<dbReference type="SMART" id="SM00487">
    <property type="entry name" value="DEXDc"/>
    <property type="match status" value="1"/>
</dbReference>
<dbReference type="GO" id="GO:0009035">
    <property type="term" value="F:type I site-specific deoxyribonuclease activity"/>
    <property type="evidence" value="ECO:0007669"/>
    <property type="project" value="UniProtKB-EC"/>
</dbReference>
<dbReference type="Pfam" id="PF08463">
    <property type="entry name" value="EcoEI_R_C"/>
    <property type="match status" value="1"/>
</dbReference>
<dbReference type="InterPro" id="IPR006935">
    <property type="entry name" value="Helicase/UvrB_N"/>
</dbReference>
<dbReference type="CDD" id="cd18032">
    <property type="entry name" value="DEXHc_RE_I_III_res"/>
    <property type="match status" value="1"/>
</dbReference>
<name>B3PJN2_CELJU</name>
<dbReference type="RefSeq" id="WP_012486316.1">
    <property type="nucleotide sequence ID" value="NC_010995.1"/>
</dbReference>
<dbReference type="Proteomes" id="UP000001036">
    <property type="component" value="Chromosome"/>
</dbReference>
<feature type="region of interest" description="Disordered" evidence="1">
    <location>
        <begin position="550"/>
        <end position="603"/>
    </location>
</feature>
<dbReference type="GO" id="GO:0006304">
    <property type="term" value="P:DNA modification"/>
    <property type="evidence" value="ECO:0007669"/>
    <property type="project" value="InterPro"/>
</dbReference>
<dbReference type="Pfam" id="PF13588">
    <property type="entry name" value="HSDR_N_2"/>
    <property type="match status" value="1"/>
</dbReference>
<dbReference type="NCBIfam" id="NF046051">
    <property type="entry name" value="restrict_EcoAI"/>
    <property type="match status" value="1"/>
</dbReference>
<dbReference type="GO" id="GO:0003677">
    <property type="term" value="F:DNA binding"/>
    <property type="evidence" value="ECO:0007669"/>
    <property type="project" value="InterPro"/>
</dbReference>
<dbReference type="STRING" id="498211.CJA_0639"/>
<dbReference type="InterPro" id="IPR013670">
    <property type="entry name" value="EcoEI_R_C_dom"/>
</dbReference>
<protein>
    <submittedName>
        <fullName evidence="3">Type I restriction-modification system, R subunit</fullName>
        <ecNumber evidence="3">3.1.21.3</ecNumber>
    </submittedName>
</protein>
<keyword evidence="4" id="KW-1185">Reference proteome</keyword>
<organism evidence="3 4">
    <name type="scientific">Cellvibrio japonicus (strain Ueda107)</name>
    <name type="common">Pseudomonas fluorescens subsp. cellulosa</name>
    <dbReference type="NCBI Taxonomy" id="498211"/>
    <lineage>
        <taxon>Bacteria</taxon>
        <taxon>Pseudomonadati</taxon>
        <taxon>Pseudomonadota</taxon>
        <taxon>Gammaproteobacteria</taxon>
        <taxon>Cellvibrionales</taxon>
        <taxon>Cellvibrionaceae</taxon>
        <taxon>Cellvibrio</taxon>
    </lineage>
</organism>
<dbReference type="OrthoDB" id="9804086at2"/>
<dbReference type="EMBL" id="CP000934">
    <property type="protein sequence ID" value="ACE83739.1"/>
    <property type="molecule type" value="Genomic_DNA"/>
</dbReference>
<evidence type="ECO:0000313" key="3">
    <source>
        <dbReference type="EMBL" id="ACE83739.1"/>
    </source>
</evidence>
<feature type="domain" description="Helicase ATP-binding" evidence="2">
    <location>
        <begin position="179"/>
        <end position="339"/>
    </location>
</feature>
<dbReference type="CDD" id="cd18799">
    <property type="entry name" value="SF2_C_EcoAI-like"/>
    <property type="match status" value="1"/>
</dbReference>
<proteinExistence type="predicted"/>
<dbReference type="KEGG" id="cja:CJA_0639"/>
<sequence length="796" mass="91350">MNKKQLTERDICTKFITPALEKSGWDIQTQVREELNLTKGRIIVRGKLHSRGKAKRADYVLFHKPNMPIAIIEAKDNKHSVGDGMQQALGYAELLQVPFVFSSNGDGFLFHNKIAKDGQLERELVLDEFPSPETLWQWWAEHQGLSQPQQHLITQDYYSDGSNKTPRYYQLLAINKTIEAIAKGQQRILLVMATGTGKTYTAFQIIWRLWKARAKKRILFLADRNILVDQTMTNDFKPFGATMTKIQKRQADKSYEIYLSLYQAVTGNEEEKNIYKQFSPNFFDLIVIDECHRGSAAEDSAWREILEYFHSATQIGLTATPKETKEISNIDYFGEPIYTYSLRQGIDDGFLAPYKVVRIDFDKDLTGWRPDKGMLDKHGNEIEDRIYNQRDFDKTLVLEKRTQLVAKKVSDFLKATNRFDKTIIFCDNIDHAERMRQALVNENADLVKENSKYVMRITGDNEEGKKELDNFIFPESKYPVIATTSKLMTTGVDAQTCKLIVLDQRIQSMTEFKQIIGRGTRINEDFDKYYFTILDFKKATELFADPNFDGDPVQVYEPKSDDSPVPPDEQDESIAGDAPDDFTYSTGDDNPDYDGIAYPGDDDPQAPRRYVVDKVDVKVVAERVQYFDANGKLITESLKDYTRNTLAKEFTSLNDFLRRWSGAEKKQAIIDELAEQGIFFDALAEEVGKKSGKVFDPFDLLCHVAWDQPPLTRRERAEQVKKRHYFAQYGKQAQKVLEALLDKYADEGVAAIEETQILTLAPFDQLGTPIELIRAFGGKAQYEQAVLQLEQALYQQ</sequence>
<evidence type="ECO:0000259" key="2">
    <source>
        <dbReference type="PROSITE" id="PS51192"/>
    </source>
</evidence>
<dbReference type="PANTHER" id="PTHR47396:SF1">
    <property type="entry name" value="ATP-DEPENDENT HELICASE IRC3-RELATED"/>
    <property type="match status" value="1"/>
</dbReference>